<dbReference type="PANTHER" id="PTHR43475:SF1">
    <property type="entry name" value="METHYLTHIORIBOSE-1-PHOSPHATE ISOMERASE"/>
    <property type="match status" value="1"/>
</dbReference>
<sequence>MEVKKILEIEKDIKDLNIQGATNVAIATLEGMKTFIEESEVTDLDVFYKDLVEVGNRLANARLNEPLARNGVRFVEHMYKKKVSDLHTIDGMKQTLEDYCDNYLFMISDSKRAIIENCVPHVRFLENILTHCHSSTAVAVIKGIAQGKDSFDAVCTETRPLFQGHKTAKSLLEGGISTTLIADSAAESFVIGRGSVPIDGVFIGCDQITMKGHCINKIGSWGIGMSSYHASKPLYVVSPLLKVDPVIGVDELTIEVREDRELWHDAPKELQIYNPAFEIVDNYLITGFLTEFGILKPKEIADVVRAKYSWLFES</sequence>
<comment type="similarity">
    <text evidence="1">Belongs to the eIF-2B alpha/beta/delta subunits family.</text>
</comment>
<evidence type="ECO:0000313" key="3">
    <source>
        <dbReference type="Proteomes" id="UP000233417"/>
    </source>
</evidence>
<evidence type="ECO:0000256" key="1">
    <source>
        <dbReference type="RuleBase" id="RU003814"/>
    </source>
</evidence>
<dbReference type="InterPro" id="IPR042529">
    <property type="entry name" value="IF_2B-like_C"/>
</dbReference>
<dbReference type="EMBL" id="PHAO01000001">
    <property type="protein sequence ID" value="PKN03032.1"/>
    <property type="molecule type" value="Genomic_DNA"/>
</dbReference>
<dbReference type="InterPro" id="IPR037171">
    <property type="entry name" value="NagB/RpiA_transferase-like"/>
</dbReference>
<evidence type="ECO:0008006" key="4">
    <source>
        <dbReference type="Google" id="ProtNLM"/>
    </source>
</evidence>
<dbReference type="GO" id="GO:0019509">
    <property type="term" value="P:L-methionine salvage from methylthioadenosine"/>
    <property type="evidence" value="ECO:0007669"/>
    <property type="project" value="TreeGrafter"/>
</dbReference>
<dbReference type="Proteomes" id="UP000233417">
    <property type="component" value="Unassembled WGS sequence"/>
</dbReference>
<dbReference type="SUPFAM" id="SSF100950">
    <property type="entry name" value="NagB/RpiA/CoA transferase-like"/>
    <property type="match status" value="1"/>
</dbReference>
<accession>A0A2N2F494</accession>
<comment type="caution">
    <text evidence="2">The sequence shown here is derived from an EMBL/GenBank/DDBJ whole genome shotgun (WGS) entry which is preliminary data.</text>
</comment>
<evidence type="ECO:0000313" key="2">
    <source>
        <dbReference type="EMBL" id="PKN03032.1"/>
    </source>
</evidence>
<proteinExistence type="inferred from homology"/>
<dbReference type="Gene3D" id="3.40.50.10470">
    <property type="entry name" value="Translation initiation factor eif-2b, domain 2"/>
    <property type="match status" value="1"/>
</dbReference>
<name>A0A2N2F494_9BACT</name>
<dbReference type="Gene3D" id="1.20.120.420">
    <property type="entry name" value="translation initiation factor eif-2b, domain 1"/>
    <property type="match status" value="1"/>
</dbReference>
<protein>
    <recommendedName>
        <fullName evidence="4">S-methyl-5-thioribose-1-phosphate isomerase</fullName>
    </recommendedName>
</protein>
<dbReference type="InterPro" id="IPR027363">
    <property type="entry name" value="M1Pi_N"/>
</dbReference>
<dbReference type="PANTHER" id="PTHR43475">
    <property type="entry name" value="METHYLTHIORIBOSE-1-PHOSPHATE ISOMERASE"/>
    <property type="match status" value="1"/>
</dbReference>
<dbReference type="AlphaFoldDB" id="A0A2N2F494"/>
<gene>
    <name evidence="2" type="ORF">CVU76_03335</name>
</gene>
<dbReference type="GO" id="GO:0046523">
    <property type="term" value="F:S-methyl-5-thioribose-1-phosphate isomerase activity"/>
    <property type="evidence" value="ECO:0007669"/>
    <property type="project" value="TreeGrafter"/>
</dbReference>
<reference evidence="2 3" key="1">
    <citation type="journal article" date="2017" name="ISME J.">
        <title>Potential for microbial H2 and metal transformations associated with novel bacteria and archaea in deep terrestrial subsurface sediments.</title>
        <authorList>
            <person name="Hernsdorf A.W."/>
            <person name="Amano Y."/>
            <person name="Miyakawa K."/>
            <person name="Ise K."/>
            <person name="Suzuki Y."/>
            <person name="Anantharaman K."/>
            <person name="Probst A."/>
            <person name="Burstein D."/>
            <person name="Thomas B.C."/>
            <person name="Banfield J.F."/>
        </authorList>
    </citation>
    <scope>NUCLEOTIDE SEQUENCE [LARGE SCALE GENOMIC DNA]</scope>
    <source>
        <strain evidence="2">HGW-Dojkabacteria-1</strain>
    </source>
</reference>
<organism evidence="2 3">
    <name type="scientific">Candidatus Dojkabacteria bacterium HGW-Dojkabacteria-1</name>
    <dbReference type="NCBI Taxonomy" id="2013761"/>
    <lineage>
        <taxon>Bacteria</taxon>
        <taxon>Candidatus Dojkabacteria</taxon>
    </lineage>
</organism>
<dbReference type="InterPro" id="IPR000649">
    <property type="entry name" value="IF-2B-related"/>
</dbReference>
<dbReference type="Pfam" id="PF01008">
    <property type="entry name" value="IF-2B"/>
    <property type="match status" value="1"/>
</dbReference>